<dbReference type="PANTHER" id="PTHR21494:SF0">
    <property type="entry name" value="ACTIVATING SIGNAL COINTEGRATOR 1 COMPLEX SUBUNIT 2"/>
    <property type="match status" value="1"/>
</dbReference>
<feature type="compositionally biased region" description="Basic and acidic residues" evidence="1">
    <location>
        <begin position="683"/>
        <end position="695"/>
    </location>
</feature>
<dbReference type="GO" id="GO:0043130">
    <property type="term" value="F:ubiquitin binding"/>
    <property type="evidence" value="ECO:0007669"/>
    <property type="project" value="InterPro"/>
</dbReference>
<dbReference type="EMBL" id="GEEE01001879">
    <property type="protein sequence ID" value="JAP61346.1"/>
    <property type="molecule type" value="Transcribed_RNA"/>
</dbReference>
<organism evidence="3">
    <name type="scientific">Schistocephalus solidus</name>
    <name type="common">Tapeworm</name>
    <dbReference type="NCBI Taxonomy" id="70667"/>
    <lineage>
        <taxon>Eukaryota</taxon>
        <taxon>Metazoa</taxon>
        <taxon>Spiralia</taxon>
        <taxon>Lophotrochozoa</taxon>
        <taxon>Platyhelminthes</taxon>
        <taxon>Cestoda</taxon>
        <taxon>Eucestoda</taxon>
        <taxon>Diphyllobothriidea</taxon>
        <taxon>Diphyllobothriidae</taxon>
        <taxon>Schistocephalus</taxon>
    </lineage>
</organism>
<feature type="compositionally biased region" description="Polar residues" evidence="1">
    <location>
        <begin position="728"/>
        <end position="748"/>
    </location>
</feature>
<evidence type="ECO:0000256" key="1">
    <source>
        <dbReference type="SAM" id="MobiDB-lite"/>
    </source>
</evidence>
<feature type="region of interest" description="Disordered" evidence="1">
    <location>
        <begin position="500"/>
        <end position="526"/>
    </location>
</feature>
<reference evidence="3" key="1">
    <citation type="submission" date="2016-01" db="EMBL/GenBank/DDBJ databases">
        <title>Reference transcriptome for the parasite Schistocephalus solidus: insights into the molecular evolution of parasitism.</title>
        <authorList>
            <person name="Hebert F.O."/>
            <person name="Grambauer S."/>
            <person name="Barber I."/>
            <person name="Landry C.R."/>
            <person name="Aubin-Horth N."/>
        </authorList>
    </citation>
    <scope>NUCLEOTIDE SEQUENCE</scope>
</reference>
<evidence type="ECO:0000313" key="3">
    <source>
        <dbReference type="EMBL" id="JAP61346.1"/>
    </source>
</evidence>
<feature type="domain" description="CUE" evidence="2">
    <location>
        <begin position="450"/>
        <end position="493"/>
    </location>
</feature>
<dbReference type="InterPro" id="IPR003892">
    <property type="entry name" value="CUE"/>
</dbReference>
<dbReference type="EMBL" id="GEEE01002499">
    <property type="protein sequence ID" value="JAP60726.1"/>
    <property type="molecule type" value="Transcribed_RNA"/>
</dbReference>
<feature type="compositionally biased region" description="Acidic residues" evidence="1">
    <location>
        <begin position="645"/>
        <end position="659"/>
    </location>
</feature>
<sequence length="946" mass="106131">MESPVKSILSATRKDKGSSQKYPLLDAHWCSNTVYLKFYFPKPGATNSELNNWNSQVSSLIAAYSQLLLEDFDKFWCEIIYSHTLHDSLDSVLQAKLRIQDLPKTLLRFASLLRQLKTLTLLVFQRASKPKHSDTLFLTDSDYARLLHDKFVFDPYRFITLTLMYCTDNRETITEIIRSVVTVQPKFIDDISGTLNIVLTILRNIEQELQQWQFEEDHGTEKSSDVNCFDRLDNVIDYLLDVGTTLDQFLSILSASCPEVPKKFIADGLHIRFAHYCDSLTDLIRGQVLRNMRWSYEQKTKLLRKLSSAITAMVKTVRCGMVEPGLLSPITQLAFSEDASKKSKKQELSTAVDDFLQHLTEFSNHRNFACFYSLLYAIDEDINSIREMTPSDVIDPNVLEYVRGVYSTLALDMKSQQANAVRTETVPPPVSTLLRPKSAENTEEPQAGPSRSTAFCTVKTVLPDVADDLIQRCLEHYKDDCQAVISALLEGTVPLEVSNPKEARQQLEEQARIQRRQRTGPRQDDEISTMNLAAAAATGVVHLKRDQIWQGKRQGAGGPELEPLSAQDRERVKEMAVSVWDDEDDQDAWWRIDAPGRAGGPKRFEDVNCDPYDDEYDDTYDLDVGATEHLTTDTDLVPPPRSVEEVEENDGEEEELGSDDEGKPEQHNGQSDSSFGKPGRGRNPRERGGRGRQTEPTRPPHAPTAVASTRARGTSVHFERIVRHASNLVGSQQLPSVKSRPQQHQGPNLLSDDRKDLRLSQKGPINSPDIGDEDNEQVPTQKNTLHLEDPAIIRARREAIAEAKAFRKGRVVRTQPTDVPPQPLPKDAEFFPTTPEPRQPWYAGPSNRPGQQPRRGSGGDRGRSRAGRGGGFSRSSAGAPDPAGNYETESSSNTKQQAAARRLTPPPKAPASTLARRGGITPYQAKLKERYGGHNQRTLADRKRQL</sequence>
<proteinExistence type="predicted"/>
<protein>
    <recommendedName>
        <fullName evidence="2">CUE domain-containing protein</fullName>
    </recommendedName>
</protein>
<feature type="compositionally biased region" description="Polar residues" evidence="1">
    <location>
        <begin position="887"/>
        <end position="897"/>
    </location>
</feature>
<feature type="region of interest" description="Disordered" evidence="1">
    <location>
        <begin position="805"/>
        <end position="946"/>
    </location>
</feature>
<feature type="region of interest" description="Disordered" evidence="1">
    <location>
        <begin position="593"/>
        <end position="791"/>
    </location>
</feature>
<feature type="region of interest" description="Disordered" evidence="1">
    <location>
        <begin position="420"/>
        <end position="451"/>
    </location>
</feature>
<dbReference type="SMART" id="SM00546">
    <property type="entry name" value="CUE"/>
    <property type="match status" value="1"/>
</dbReference>
<accession>A0A0V0J6R7</accession>
<name>A0A0V0J6R7_SCHSO</name>
<gene>
    <name evidence="3" type="ORF">TR153525</name>
</gene>
<dbReference type="Gene3D" id="1.10.8.10">
    <property type="entry name" value="DNA helicase RuvA subunit, C-terminal domain"/>
    <property type="match status" value="1"/>
</dbReference>
<feature type="compositionally biased region" description="Basic and acidic residues" evidence="1">
    <location>
        <begin position="500"/>
        <end position="512"/>
    </location>
</feature>
<evidence type="ECO:0000259" key="2">
    <source>
        <dbReference type="PROSITE" id="PS51140"/>
    </source>
</evidence>
<dbReference type="InterPro" id="IPR052586">
    <property type="entry name" value="ASCC2"/>
</dbReference>
<dbReference type="PROSITE" id="PS51140">
    <property type="entry name" value="CUE"/>
    <property type="match status" value="1"/>
</dbReference>
<feature type="compositionally biased region" description="Acidic residues" evidence="1">
    <location>
        <begin position="607"/>
        <end position="621"/>
    </location>
</feature>
<dbReference type="AlphaFoldDB" id="A0A0V0J6R7"/>
<dbReference type="SUPFAM" id="SSF46934">
    <property type="entry name" value="UBA-like"/>
    <property type="match status" value="1"/>
</dbReference>
<dbReference type="PANTHER" id="PTHR21494">
    <property type="entry name" value="ACTIVATING SIGNAL COINTEGRATOR 1 COMPLEX SUBUNIT 2 ASC-1 COMPLEX SUBUNIT P100"/>
    <property type="match status" value="1"/>
</dbReference>
<dbReference type="InterPro" id="IPR009060">
    <property type="entry name" value="UBA-like_sf"/>
</dbReference>